<dbReference type="EMBL" id="CP006670">
    <property type="protein sequence ID" value="EHR78465.1"/>
    <property type="molecule type" value="Genomic_DNA"/>
</dbReference>
<gene>
    <name evidence="1" type="ORF">OCC_12341</name>
</gene>
<organism evidence="1 2">
    <name type="scientific">Thermococcus litoralis (strain ATCC 51850 / DSM 5473 / JCM 8560 / NS-C)</name>
    <dbReference type="NCBI Taxonomy" id="523849"/>
    <lineage>
        <taxon>Archaea</taxon>
        <taxon>Methanobacteriati</taxon>
        <taxon>Methanobacteriota</taxon>
        <taxon>Thermococci</taxon>
        <taxon>Thermococcales</taxon>
        <taxon>Thermococcaceae</taxon>
        <taxon>Thermococcus</taxon>
    </lineage>
</organism>
<keyword evidence="2" id="KW-1185">Reference proteome</keyword>
<dbReference type="KEGG" id="tlt:OCC_12341"/>
<sequence length="162" mass="18253">MKKKEEVIATLLKEAQRALNERKIEVAKKKFDEVMHLSKGSYPWIYFEACFGLVEAFIEEGNYSGAVKCSIRALLNASDEEMFSLGVERLKNVLAIIKKNNKFDLLKGRLEILLPQTSTNRNLHTFVLALDALTKGNAKKAQLLAKDIGSERLKGIIESLIE</sequence>
<dbReference type="PaxDb" id="523849-OCC_12341"/>
<accession>H3ZNQ6</accession>
<dbReference type="GeneID" id="16549032"/>
<dbReference type="RefSeq" id="WP_004068413.1">
    <property type="nucleotide sequence ID" value="NC_022084.1"/>
</dbReference>
<dbReference type="STRING" id="523849.OCC_12341"/>
<dbReference type="OrthoDB" id="97625at2157"/>
<evidence type="ECO:0000313" key="2">
    <source>
        <dbReference type="Proteomes" id="UP000015502"/>
    </source>
</evidence>
<evidence type="ECO:0000313" key="1">
    <source>
        <dbReference type="EMBL" id="EHR78465.1"/>
    </source>
</evidence>
<dbReference type="AlphaFoldDB" id="H3ZNQ6"/>
<protein>
    <recommendedName>
        <fullName evidence="3">Tetratricopeptide repeat protein</fullName>
    </recommendedName>
</protein>
<name>H3ZNQ6_THELN</name>
<reference evidence="1 2" key="1">
    <citation type="journal article" date="2012" name="J. Bacteriol.">
        <title>Genome sequence of the model hyperthermophilic archaeon Thermococcus litoralis NS-C.</title>
        <authorList>
            <person name="Gardner A.F."/>
            <person name="Kumar S."/>
            <person name="Perler F.B."/>
        </authorList>
    </citation>
    <scope>NUCLEOTIDE SEQUENCE [LARGE SCALE GENOMIC DNA]</scope>
    <source>
        <strain evidence="2">ATCC 51850 / DSM 5473 / JCM 8560 / NS-C</strain>
    </source>
</reference>
<evidence type="ECO:0008006" key="3">
    <source>
        <dbReference type="Google" id="ProtNLM"/>
    </source>
</evidence>
<dbReference type="HOGENOM" id="CLU_1674076_0_0_2"/>
<dbReference type="Proteomes" id="UP000015502">
    <property type="component" value="Chromosome"/>
</dbReference>
<proteinExistence type="predicted"/>